<accession>A0A369K6R2</accession>
<keyword evidence="2" id="KW-1185">Reference proteome</keyword>
<dbReference type="EMBL" id="LUEZ02000015">
    <property type="protein sequence ID" value="RDB27494.1"/>
    <property type="molecule type" value="Genomic_DNA"/>
</dbReference>
<sequence length="473" mass="52865">MSVQMTLPSDYIYSSQHPTQNNALALSMNAGHGADVASISPALRLPHELMSKIFLENMPKHQGGASGWLVEARSLSQVCRSWRHTALTCPFLWNDNIDFNGANEDWIRILLQRSMPLLVSASIVARPGLLREESSPPPGWKVLFQNLDRIGQLRIVIDDSSEACLAFLLEQLNQAAPFLESLDIHVSSSAKGARFKLPASLFKGVPNKLGHVQLVNCQFESELARTTWRQLVSLTVFQAQQTPASQWLETLSALPLLQVLDIRPIPALYSDIPTATSTSQGHLRPVRLDHLSRISLHLQDMHDCVDLLHNLRFPLSCNVSIQCDSVRPGSAYFELHAFIQARVLSDVLHTTPLKTISVWVNPLLHFFTFGFDQEASNRITVLLHLATDGEGDDLQSFHPHLESWFMDPGLIKDGSLSFDWRKHSDRAIFTNAIQTLSSLTTLKTKQMNHILQILMTAAQSGSYIVISLASRRH</sequence>
<dbReference type="AlphaFoldDB" id="A0A369K6R2"/>
<dbReference type="OrthoDB" id="3071567at2759"/>
<evidence type="ECO:0000313" key="1">
    <source>
        <dbReference type="EMBL" id="RDB27494.1"/>
    </source>
</evidence>
<organism evidence="1 2">
    <name type="scientific">Hypsizygus marmoreus</name>
    <name type="common">White beech mushroom</name>
    <name type="synonym">Agaricus marmoreus</name>
    <dbReference type="NCBI Taxonomy" id="39966"/>
    <lineage>
        <taxon>Eukaryota</taxon>
        <taxon>Fungi</taxon>
        <taxon>Dikarya</taxon>
        <taxon>Basidiomycota</taxon>
        <taxon>Agaricomycotina</taxon>
        <taxon>Agaricomycetes</taxon>
        <taxon>Agaricomycetidae</taxon>
        <taxon>Agaricales</taxon>
        <taxon>Tricholomatineae</taxon>
        <taxon>Lyophyllaceae</taxon>
        <taxon>Hypsizygus</taxon>
    </lineage>
</organism>
<protein>
    <submittedName>
        <fullName evidence="1">Uncharacterized protein</fullName>
    </submittedName>
</protein>
<comment type="caution">
    <text evidence="1">The sequence shown here is derived from an EMBL/GenBank/DDBJ whole genome shotgun (WGS) entry which is preliminary data.</text>
</comment>
<proteinExistence type="predicted"/>
<name>A0A369K6R2_HYPMA</name>
<dbReference type="STRING" id="39966.A0A369K6R2"/>
<reference evidence="1" key="1">
    <citation type="submission" date="2018-04" db="EMBL/GenBank/DDBJ databases">
        <title>Whole genome sequencing of Hypsizygus marmoreus.</title>
        <authorList>
            <person name="Choi I.-G."/>
            <person name="Min B."/>
            <person name="Kim J.-G."/>
            <person name="Kim S."/>
            <person name="Oh Y.-L."/>
            <person name="Kong W.-S."/>
            <person name="Park H."/>
            <person name="Jeong J."/>
            <person name="Song E.-S."/>
        </authorList>
    </citation>
    <scope>NUCLEOTIDE SEQUENCE [LARGE SCALE GENOMIC DNA]</scope>
    <source>
        <strain evidence="1">51987-8</strain>
    </source>
</reference>
<evidence type="ECO:0000313" key="2">
    <source>
        <dbReference type="Proteomes" id="UP000076154"/>
    </source>
</evidence>
<dbReference type="InParanoid" id="A0A369K6R2"/>
<dbReference type="Proteomes" id="UP000076154">
    <property type="component" value="Unassembled WGS sequence"/>
</dbReference>
<gene>
    <name evidence="1" type="ORF">Hypma_003849</name>
</gene>